<feature type="transmembrane region" description="Helical" evidence="6">
    <location>
        <begin position="335"/>
        <end position="355"/>
    </location>
</feature>
<dbReference type="InterPro" id="IPR047218">
    <property type="entry name" value="YocR/YhdH-like"/>
</dbReference>
<dbReference type="AlphaFoldDB" id="A0A3E3E054"/>
<reference evidence="7 8" key="1">
    <citation type="submission" date="2018-08" db="EMBL/GenBank/DDBJ databases">
        <title>A genome reference for cultivated species of the human gut microbiota.</title>
        <authorList>
            <person name="Zou Y."/>
            <person name="Xue W."/>
            <person name="Luo G."/>
        </authorList>
    </citation>
    <scope>NUCLEOTIDE SEQUENCE [LARGE SCALE GENOMIC DNA]</scope>
    <source>
        <strain evidence="7 8">AM25-6</strain>
    </source>
</reference>
<evidence type="ECO:0000256" key="1">
    <source>
        <dbReference type="ARBA" id="ARBA00004141"/>
    </source>
</evidence>
<organism evidence="7 8">
    <name type="scientific">Anaerofustis stercorihominis</name>
    <dbReference type="NCBI Taxonomy" id="214853"/>
    <lineage>
        <taxon>Bacteria</taxon>
        <taxon>Bacillati</taxon>
        <taxon>Bacillota</taxon>
        <taxon>Clostridia</taxon>
        <taxon>Eubacteriales</taxon>
        <taxon>Eubacteriaceae</taxon>
        <taxon>Anaerofustis</taxon>
    </lineage>
</organism>
<dbReference type="PANTHER" id="PTHR42948:SF1">
    <property type="entry name" value="TRANSPORTER"/>
    <property type="match status" value="1"/>
</dbReference>
<feature type="transmembrane region" description="Helical" evidence="6">
    <location>
        <begin position="375"/>
        <end position="392"/>
    </location>
</feature>
<dbReference type="InterPro" id="IPR037272">
    <property type="entry name" value="SNS_sf"/>
</dbReference>
<feature type="transmembrane region" description="Helical" evidence="6">
    <location>
        <begin position="413"/>
        <end position="438"/>
    </location>
</feature>
<dbReference type="SUPFAM" id="SSF161070">
    <property type="entry name" value="SNF-like"/>
    <property type="match status" value="1"/>
</dbReference>
<dbReference type="PRINTS" id="PR00176">
    <property type="entry name" value="NANEUSMPORT"/>
</dbReference>
<feature type="transmembrane region" description="Helical" evidence="6">
    <location>
        <begin position="12"/>
        <end position="29"/>
    </location>
</feature>
<evidence type="ECO:0000313" key="8">
    <source>
        <dbReference type="Proteomes" id="UP000261212"/>
    </source>
</evidence>
<feature type="transmembrane region" description="Helical" evidence="6">
    <location>
        <begin position="284"/>
        <end position="314"/>
    </location>
</feature>
<feature type="transmembrane region" description="Helical" evidence="6">
    <location>
        <begin position="137"/>
        <end position="158"/>
    </location>
</feature>
<sequence length="443" mass="49001">MKNNNNQWASKIGFLLATAGAAIGLGNLWKFPYLMGKNGGFPFLLAYLFFILILGIPVMITEMSIGRMSRHNPVKAYEIINPRAKIVGILGVLSAFLILSYYSVIGGWMFKYFFSYLTTFNAPESFEAFISSPVEPIVWHFIFMLLTGVICFFGVSGIEKASKIMMPTLFVLIIIIIIRGLTLPGAGEGLKFIFKPNFGNFTFDSINTALSQVFYSLSLCMGITITYGSYLSKKENIEKSCLNVALLDTCMAILAGIAIFPAVFSFGLEPGQGPSLIFGTLPKVFASMSGGSIFALLFFLIMFFAALTSAIALLEVSTSFTIDSLKWDRKKSIGILTIVIFFLGIFSSLSFGPLADVSILGYTFFDFIGMITDNILLPLGGIFMCYYVGWKWDTTKLIDEMESSGHPFKLKKIWLFCIKYITPVLVLIVTVTGFINIYTKIIG</sequence>
<feature type="transmembrane region" description="Helical" evidence="6">
    <location>
        <begin position="244"/>
        <end position="264"/>
    </location>
</feature>
<dbReference type="PANTHER" id="PTHR42948">
    <property type="entry name" value="TRANSPORTER"/>
    <property type="match status" value="1"/>
</dbReference>
<dbReference type="RefSeq" id="WP_117532251.1">
    <property type="nucleotide sequence ID" value="NZ_QUSM01000003.1"/>
</dbReference>
<evidence type="ECO:0000256" key="4">
    <source>
        <dbReference type="ARBA" id="ARBA00022989"/>
    </source>
</evidence>
<feature type="transmembrane region" description="Helical" evidence="6">
    <location>
        <begin position="41"/>
        <end position="65"/>
    </location>
</feature>
<dbReference type="Gene3D" id="1.20.1740.10">
    <property type="entry name" value="Amino acid/polyamine transporter I"/>
    <property type="match status" value="1"/>
</dbReference>
<evidence type="ECO:0000256" key="3">
    <source>
        <dbReference type="ARBA" id="ARBA00022692"/>
    </source>
</evidence>
<keyword evidence="5 6" id="KW-0472">Membrane</keyword>
<gene>
    <name evidence="7" type="ORF">DW687_07325</name>
</gene>
<evidence type="ECO:0000256" key="5">
    <source>
        <dbReference type="ARBA" id="ARBA00023136"/>
    </source>
</evidence>
<dbReference type="NCBIfam" id="NF037979">
    <property type="entry name" value="Na_transp"/>
    <property type="match status" value="1"/>
</dbReference>
<protein>
    <submittedName>
        <fullName evidence="7">Sodium-dependent transporter</fullName>
    </submittedName>
</protein>
<dbReference type="Proteomes" id="UP000261212">
    <property type="component" value="Unassembled WGS sequence"/>
</dbReference>
<dbReference type="EMBL" id="QUSM01000003">
    <property type="protein sequence ID" value="RGD74559.1"/>
    <property type="molecule type" value="Genomic_DNA"/>
</dbReference>
<dbReference type="Pfam" id="PF00209">
    <property type="entry name" value="SNF"/>
    <property type="match status" value="2"/>
</dbReference>
<evidence type="ECO:0000256" key="6">
    <source>
        <dbReference type="SAM" id="Phobius"/>
    </source>
</evidence>
<evidence type="ECO:0000256" key="2">
    <source>
        <dbReference type="ARBA" id="ARBA00022448"/>
    </source>
</evidence>
<dbReference type="PROSITE" id="PS50267">
    <property type="entry name" value="NA_NEUROTRAN_SYMP_3"/>
    <property type="match status" value="1"/>
</dbReference>
<keyword evidence="4 6" id="KW-1133">Transmembrane helix</keyword>
<comment type="subcellular location">
    <subcellularLocation>
        <location evidence="1">Membrane</location>
        <topology evidence="1">Multi-pass membrane protein</topology>
    </subcellularLocation>
</comment>
<feature type="transmembrane region" description="Helical" evidence="6">
    <location>
        <begin position="213"/>
        <end position="232"/>
    </location>
</feature>
<dbReference type="GO" id="GO:0016020">
    <property type="term" value="C:membrane"/>
    <property type="evidence" value="ECO:0007669"/>
    <property type="project" value="UniProtKB-SubCell"/>
</dbReference>
<proteinExistence type="predicted"/>
<evidence type="ECO:0000313" key="7">
    <source>
        <dbReference type="EMBL" id="RGD74559.1"/>
    </source>
</evidence>
<comment type="caution">
    <text evidence="7">The sequence shown here is derived from an EMBL/GenBank/DDBJ whole genome shotgun (WGS) entry which is preliminary data.</text>
</comment>
<accession>A0A3E3E054</accession>
<feature type="transmembrane region" description="Helical" evidence="6">
    <location>
        <begin position="86"/>
        <end position="110"/>
    </location>
</feature>
<feature type="transmembrane region" description="Helical" evidence="6">
    <location>
        <begin position="170"/>
        <end position="193"/>
    </location>
</feature>
<keyword evidence="2" id="KW-0813">Transport</keyword>
<name>A0A3E3E054_9FIRM</name>
<dbReference type="InterPro" id="IPR000175">
    <property type="entry name" value="Na/ntran_symport"/>
</dbReference>
<dbReference type="CDD" id="cd10336">
    <property type="entry name" value="SLC6sbd_Tyt1-Like"/>
    <property type="match status" value="1"/>
</dbReference>
<keyword evidence="3 6" id="KW-0812">Transmembrane</keyword>